<dbReference type="InterPro" id="IPR011006">
    <property type="entry name" value="CheY-like_superfamily"/>
</dbReference>
<dbReference type="eggNOG" id="COG1776">
    <property type="taxonomic scope" value="Bacteria"/>
</dbReference>
<protein>
    <recommendedName>
        <fullName evidence="2">Chemotaxis phosphatase CheX-like domain-containing protein</fullName>
    </recommendedName>
</protein>
<keyword evidence="1" id="KW-0145">Chemotaxis</keyword>
<dbReference type="EMBL" id="AUPZ01000005">
    <property type="protein sequence ID" value="EQB39893.1"/>
    <property type="molecule type" value="Genomic_DNA"/>
</dbReference>
<dbReference type="AlphaFoldDB" id="T0L252"/>
<feature type="domain" description="Chemotaxis phosphatase CheX-like" evidence="2">
    <location>
        <begin position="237"/>
        <end position="333"/>
    </location>
</feature>
<dbReference type="PATRIC" id="fig|1172190.3.peg.927"/>
<dbReference type="Gene3D" id="3.40.1550.10">
    <property type="entry name" value="CheC-like"/>
    <property type="match status" value="1"/>
</dbReference>
<reference evidence="3 4" key="1">
    <citation type="submission" date="2013-07" db="EMBL/GenBank/DDBJ databases">
        <title>Sulfurimonas hongkongensis AST-10 Genome Sequencing.</title>
        <authorList>
            <person name="Cai L."/>
            <person name="Zhang T."/>
        </authorList>
    </citation>
    <scope>NUCLEOTIDE SEQUENCE [LARGE SCALE GENOMIC DNA]</scope>
    <source>
        <strain evidence="3 4">AST-10</strain>
    </source>
</reference>
<evidence type="ECO:0000256" key="1">
    <source>
        <dbReference type="ARBA" id="ARBA00022500"/>
    </source>
</evidence>
<dbReference type="STRING" id="1172190.M947_04750"/>
<dbReference type="InterPro" id="IPR028051">
    <property type="entry name" value="CheX-like_dom"/>
</dbReference>
<dbReference type="SUPFAM" id="SSF103039">
    <property type="entry name" value="CheC-like"/>
    <property type="match status" value="1"/>
</dbReference>
<dbReference type="RefSeq" id="WP_021287221.1">
    <property type="nucleotide sequence ID" value="NZ_AUPZ01000005.1"/>
</dbReference>
<proteinExistence type="predicted"/>
<dbReference type="SUPFAM" id="SSF52172">
    <property type="entry name" value="CheY-like"/>
    <property type="match status" value="1"/>
</dbReference>
<evidence type="ECO:0000313" key="4">
    <source>
        <dbReference type="Proteomes" id="UP000015520"/>
    </source>
</evidence>
<accession>T0L252</accession>
<dbReference type="OrthoDB" id="5351934at2"/>
<sequence>MNVKSRNIAVVNFIGVIEERNARLIQSLIVSKLEMYKEQKIKAILVSFKSAVYKENSKGLASLIKILDALARSTGLSIAIIDYDIELFKILKRVAKGTKVKLFKNENVATLFLDPKVYKKTICVLVYDEDEQNSKDLASELSKYGYSVIRAKDSKEFQERMNEKAHDIIITQSALNEKINKEVESKNKLLLSKKLIVNLPVFMDTAVETLVSFTGLQAQKSAHSIKGFDTGIDVDNICAVMHFKGDLEGFFTLVFPKSLAIIALESLLGEKISDNDMDTLRDGVGEFCNIITGSTKTAFDKKDIKILFDLPKTYNSLKATQGHIGENNGVWIDMQLADKPFYMFITK</sequence>
<dbReference type="GO" id="GO:0006935">
    <property type="term" value="P:chemotaxis"/>
    <property type="evidence" value="ECO:0007669"/>
    <property type="project" value="UniProtKB-KW"/>
</dbReference>
<dbReference type="InterPro" id="IPR028976">
    <property type="entry name" value="CheC-like_sf"/>
</dbReference>
<evidence type="ECO:0000313" key="3">
    <source>
        <dbReference type="EMBL" id="EQB39893.1"/>
    </source>
</evidence>
<organism evidence="3 4">
    <name type="scientific">Sulfurimonas hongkongensis</name>
    <dbReference type="NCBI Taxonomy" id="1172190"/>
    <lineage>
        <taxon>Bacteria</taxon>
        <taxon>Pseudomonadati</taxon>
        <taxon>Campylobacterota</taxon>
        <taxon>Epsilonproteobacteria</taxon>
        <taxon>Campylobacterales</taxon>
        <taxon>Sulfurimonadaceae</taxon>
        <taxon>Sulfurimonas</taxon>
    </lineage>
</organism>
<comment type="caution">
    <text evidence="3">The sequence shown here is derived from an EMBL/GenBank/DDBJ whole genome shotgun (WGS) entry which is preliminary data.</text>
</comment>
<keyword evidence="4" id="KW-1185">Reference proteome</keyword>
<dbReference type="Proteomes" id="UP000015520">
    <property type="component" value="Unassembled WGS sequence"/>
</dbReference>
<dbReference type="Pfam" id="PF13690">
    <property type="entry name" value="CheX"/>
    <property type="match status" value="1"/>
</dbReference>
<evidence type="ECO:0000259" key="2">
    <source>
        <dbReference type="Pfam" id="PF13690"/>
    </source>
</evidence>
<gene>
    <name evidence="3" type="ORF">M947_04750</name>
</gene>
<name>T0L252_9BACT</name>